<organism evidence="1 2">
    <name type="scientific">Diversispora epigaea</name>
    <dbReference type="NCBI Taxonomy" id="1348612"/>
    <lineage>
        <taxon>Eukaryota</taxon>
        <taxon>Fungi</taxon>
        <taxon>Fungi incertae sedis</taxon>
        <taxon>Mucoromycota</taxon>
        <taxon>Glomeromycotina</taxon>
        <taxon>Glomeromycetes</taxon>
        <taxon>Diversisporales</taxon>
        <taxon>Diversisporaceae</taxon>
        <taxon>Diversispora</taxon>
    </lineage>
</organism>
<dbReference type="EMBL" id="PQFF01000024">
    <property type="protein sequence ID" value="RHZ88190.1"/>
    <property type="molecule type" value="Genomic_DNA"/>
</dbReference>
<dbReference type="Proteomes" id="UP000266861">
    <property type="component" value="Unassembled WGS sequence"/>
</dbReference>
<dbReference type="OrthoDB" id="2366036at2759"/>
<reference evidence="1 2" key="1">
    <citation type="submission" date="2018-08" db="EMBL/GenBank/DDBJ databases">
        <title>Genome and evolution of the arbuscular mycorrhizal fungus Diversispora epigaea (formerly Glomus versiforme) and its bacterial endosymbionts.</title>
        <authorList>
            <person name="Sun X."/>
            <person name="Fei Z."/>
            <person name="Harrison M."/>
        </authorList>
    </citation>
    <scope>NUCLEOTIDE SEQUENCE [LARGE SCALE GENOMIC DNA]</scope>
    <source>
        <strain evidence="1 2">IT104</strain>
    </source>
</reference>
<dbReference type="AlphaFoldDB" id="A0A397JUU9"/>
<name>A0A397JUU9_9GLOM</name>
<comment type="caution">
    <text evidence="1">The sequence shown here is derived from an EMBL/GenBank/DDBJ whole genome shotgun (WGS) entry which is preliminary data.</text>
</comment>
<keyword evidence="2" id="KW-1185">Reference proteome</keyword>
<protein>
    <submittedName>
        <fullName evidence="1">Uncharacterized protein</fullName>
    </submittedName>
</protein>
<gene>
    <name evidence="1" type="ORF">Glove_26g202</name>
</gene>
<evidence type="ECO:0000313" key="2">
    <source>
        <dbReference type="Proteomes" id="UP000266861"/>
    </source>
</evidence>
<sequence>MTIVTTLNEQKFILYIVQDYSKNLQQPGYYYQARALFSNIKKSCSIILTSLYQNIFQTKTKFSKPQELSFDNDSIDNYVKKKLESRELPTC</sequence>
<accession>A0A397JUU9</accession>
<proteinExistence type="predicted"/>
<evidence type="ECO:0000313" key="1">
    <source>
        <dbReference type="EMBL" id="RHZ88190.1"/>
    </source>
</evidence>